<protein>
    <submittedName>
        <fullName evidence="1">Uncharacterized protein</fullName>
    </submittedName>
</protein>
<dbReference type="AlphaFoldDB" id="X0THC8"/>
<organism evidence="1">
    <name type="scientific">marine sediment metagenome</name>
    <dbReference type="NCBI Taxonomy" id="412755"/>
    <lineage>
        <taxon>unclassified sequences</taxon>
        <taxon>metagenomes</taxon>
        <taxon>ecological metagenomes</taxon>
    </lineage>
</organism>
<proteinExistence type="predicted"/>
<gene>
    <name evidence="1" type="ORF">S01H1_25134</name>
</gene>
<dbReference type="EMBL" id="BARS01015152">
    <property type="protein sequence ID" value="GAF87527.1"/>
    <property type="molecule type" value="Genomic_DNA"/>
</dbReference>
<dbReference type="Pfam" id="PF19821">
    <property type="entry name" value="Phage_capsid_2"/>
    <property type="match status" value="1"/>
</dbReference>
<reference evidence="1" key="1">
    <citation type="journal article" date="2014" name="Front. Microbiol.">
        <title>High frequency of phylogenetically diverse reductive dehalogenase-homologous genes in deep subseafloor sedimentary metagenomes.</title>
        <authorList>
            <person name="Kawai M."/>
            <person name="Futagami T."/>
            <person name="Toyoda A."/>
            <person name="Takaki Y."/>
            <person name="Nishi S."/>
            <person name="Hori S."/>
            <person name="Arai W."/>
            <person name="Tsubouchi T."/>
            <person name="Morono Y."/>
            <person name="Uchiyama I."/>
            <person name="Ito T."/>
            <person name="Fujiyama A."/>
            <person name="Inagaki F."/>
            <person name="Takami H."/>
        </authorList>
    </citation>
    <scope>NUCLEOTIDE SEQUENCE</scope>
    <source>
        <strain evidence="1">Expedition CK06-06</strain>
    </source>
</reference>
<name>X0THC8_9ZZZZ</name>
<dbReference type="InterPro" id="IPR045565">
    <property type="entry name" value="Phage_capsid_2"/>
</dbReference>
<feature type="non-terminal residue" evidence="1">
    <location>
        <position position="1"/>
    </location>
</feature>
<sequence length="244" mass="26621">YKFTRMGKGLANQKATQADVTPMDISHARQTANLNNWNAPEYTDIFDQAEVNFDEKSELAQTIAKAIGRREDQIIIDVLAGITYATTNDGNADTGRSETVATNFTLALLRSAAAHLDDIESQSEDRFYVVRALALQNLLEETAVTSSDFNTVKALVNGDLDSYMGFKIKKIGTRTEGGLPGAAAARQAFAWQKQAVGIAIGIDMKTTIDWVAQKTSWLANGMYKAGAVVREPQGVFRAIYDETA</sequence>
<evidence type="ECO:0000313" key="1">
    <source>
        <dbReference type="EMBL" id="GAF87527.1"/>
    </source>
</evidence>
<comment type="caution">
    <text evidence="1">The sequence shown here is derived from an EMBL/GenBank/DDBJ whole genome shotgun (WGS) entry which is preliminary data.</text>
</comment>
<accession>X0THC8</accession>